<dbReference type="eggNOG" id="COG4974">
    <property type="taxonomic scope" value="Bacteria"/>
</dbReference>
<evidence type="ECO:0000256" key="5">
    <source>
        <dbReference type="PROSITE-ProRule" id="PRU01248"/>
    </source>
</evidence>
<gene>
    <name evidence="8" type="ORF">A1QC_13535</name>
</gene>
<comment type="similarity">
    <text evidence="1">Belongs to the 'phage' integrase family.</text>
</comment>
<dbReference type="EMBL" id="AJYK02000111">
    <property type="protein sequence ID" value="OEF22673.1"/>
    <property type="molecule type" value="Genomic_DNA"/>
</dbReference>
<dbReference type="InterPro" id="IPR011010">
    <property type="entry name" value="DNA_brk_join_enz"/>
</dbReference>
<dbReference type="SUPFAM" id="SSF56349">
    <property type="entry name" value="DNA breaking-rejoining enzymes"/>
    <property type="match status" value="1"/>
</dbReference>
<accession>A0A1E5DYI6</accession>
<dbReference type="Gene3D" id="1.10.443.10">
    <property type="entry name" value="Intergrase catalytic core"/>
    <property type="match status" value="1"/>
</dbReference>
<dbReference type="GO" id="GO:0015074">
    <property type="term" value="P:DNA integration"/>
    <property type="evidence" value="ECO:0007669"/>
    <property type="project" value="UniProtKB-KW"/>
</dbReference>
<sequence>MNLKQQAHFDYLYQQHLSNLTLQGKRPATIDAYSRALRRISAYFDCPPDILTTQDLKQYFEALIRSHSWSTVKLDRNGLQFFYRYTIEKQWEWLNIVKPPQVKRLPDILTPSQISLLLNNTHQYRYQVFFFTLYSMGLRLSEGLELTIHDIDSTAMQVHIRDGKGGKDRLIPLPIQVLNALRNYWKTHHHPILIFPGLGNGCNSPMDRGGIQKALKQVLKDCRIYKHISPHSLRHCFATHLLEQGLDLRSLQHLLGHASLNTTARYTQLTPLKQKDTIAALNLLSSKLEINWGPK</sequence>
<dbReference type="InterPro" id="IPR044068">
    <property type="entry name" value="CB"/>
</dbReference>
<dbReference type="InterPro" id="IPR010998">
    <property type="entry name" value="Integrase_recombinase_N"/>
</dbReference>
<evidence type="ECO:0000256" key="3">
    <source>
        <dbReference type="ARBA" id="ARBA00023125"/>
    </source>
</evidence>
<comment type="caution">
    <text evidence="8">The sequence shown here is derived from an EMBL/GenBank/DDBJ whole genome shotgun (WGS) entry which is preliminary data.</text>
</comment>
<evidence type="ECO:0000259" key="6">
    <source>
        <dbReference type="PROSITE" id="PS51898"/>
    </source>
</evidence>
<name>A0A1E5DYI6_9VIBR</name>
<evidence type="ECO:0000313" key="8">
    <source>
        <dbReference type="EMBL" id="OEF22673.1"/>
    </source>
</evidence>
<reference evidence="8 9" key="1">
    <citation type="journal article" date="2012" name="Science">
        <title>Ecological populations of bacteria act as socially cohesive units of antibiotic production and resistance.</title>
        <authorList>
            <person name="Cordero O.X."/>
            <person name="Wildschutte H."/>
            <person name="Kirkup B."/>
            <person name="Proehl S."/>
            <person name="Ngo L."/>
            <person name="Hussain F."/>
            <person name="Le Roux F."/>
            <person name="Mincer T."/>
            <person name="Polz M.F."/>
        </authorList>
    </citation>
    <scope>NUCLEOTIDE SEQUENCE [LARGE SCALE GENOMIC DNA]</scope>
    <source>
        <strain evidence="8 9">1S-45</strain>
    </source>
</reference>
<organism evidence="8 9">
    <name type="scientific">Vibrio rumoiensis 1S-45</name>
    <dbReference type="NCBI Taxonomy" id="1188252"/>
    <lineage>
        <taxon>Bacteria</taxon>
        <taxon>Pseudomonadati</taxon>
        <taxon>Pseudomonadota</taxon>
        <taxon>Gammaproteobacteria</taxon>
        <taxon>Vibrionales</taxon>
        <taxon>Vibrionaceae</taxon>
        <taxon>Vibrio</taxon>
    </lineage>
</organism>
<dbReference type="InterPro" id="IPR050090">
    <property type="entry name" value="Tyrosine_recombinase_XerCD"/>
</dbReference>
<keyword evidence="2" id="KW-0229">DNA integration</keyword>
<feature type="domain" description="Tyr recombinase" evidence="6">
    <location>
        <begin position="104"/>
        <end position="279"/>
    </location>
</feature>
<dbReference type="Gene3D" id="1.10.150.130">
    <property type="match status" value="1"/>
</dbReference>
<evidence type="ECO:0000313" key="9">
    <source>
        <dbReference type="Proteomes" id="UP000094070"/>
    </source>
</evidence>
<dbReference type="RefSeq" id="WP_017024764.1">
    <property type="nucleotide sequence ID" value="NZ_AJYK02000111.1"/>
</dbReference>
<protein>
    <submittedName>
        <fullName evidence="8">Integrase</fullName>
    </submittedName>
</protein>
<dbReference type="PANTHER" id="PTHR30349">
    <property type="entry name" value="PHAGE INTEGRASE-RELATED"/>
    <property type="match status" value="1"/>
</dbReference>
<dbReference type="InterPro" id="IPR002104">
    <property type="entry name" value="Integrase_catalytic"/>
</dbReference>
<dbReference type="InterPro" id="IPR013762">
    <property type="entry name" value="Integrase-like_cat_sf"/>
</dbReference>
<dbReference type="PROSITE" id="PS51900">
    <property type="entry name" value="CB"/>
    <property type="match status" value="1"/>
</dbReference>
<dbReference type="AlphaFoldDB" id="A0A1E5DYI6"/>
<evidence type="ECO:0000259" key="7">
    <source>
        <dbReference type="PROSITE" id="PS51900"/>
    </source>
</evidence>
<dbReference type="GO" id="GO:0006310">
    <property type="term" value="P:DNA recombination"/>
    <property type="evidence" value="ECO:0007669"/>
    <property type="project" value="UniProtKB-KW"/>
</dbReference>
<feature type="domain" description="Core-binding (CB)" evidence="7">
    <location>
        <begin position="4"/>
        <end position="87"/>
    </location>
</feature>
<dbReference type="GO" id="GO:0003677">
    <property type="term" value="F:DNA binding"/>
    <property type="evidence" value="ECO:0007669"/>
    <property type="project" value="UniProtKB-UniRule"/>
</dbReference>
<dbReference type="PROSITE" id="PS51898">
    <property type="entry name" value="TYR_RECOMBINASE"/>
    <property type="match status" value="1"/>
</dbReference>
<keyword evidence="3 5" id="KW-0238">DNA-binding</keyword>
<dbReference type="InterPro" id="IPR004107">
    <property type="entry name" value="Integrase_SAM-like_N"/>
</dbReference>
<proteinExistence type="inferred from homology"/>
<evidence type="ECO:0000256" key="2">
    <source>
        <dbReference type="ARBA" id="ARBA00022908"/>
    </source>
</evidence>
<dbReference type="Pfam" id="PF13495">
    <property type="entry name" value="Phage_int_SAM_4"/>
    <property type="match status" value="1"/>
</dbReference>
<dbReference type="PANTHER" id="PTHR30349:SF64">
    <property type="entry name" value="PROPHAGE INTEGRASE INTD-RELATED"/>
    <property type="match status" value="1"/>
</dbReference>
<evidence type="ECO:0000256" key="1">
    <source>
        <dbReference type="ARBA" id="ARBA00008857"/>
    </source>
</evidence>
<dbReference type="Proteomes" id="UP000094070">
    <property type="component" value="Unassembled WGS sequence"/>
</dbReference>
<keyword evidence="9" id="KW-1185">Reference proteome</keyword>
<evidence type="ECO:0000256" key="4">
    <source>
        <dbReference type="ARBA" id="ARBA00023172"/>
    </source>
</evidence>
<dbReference type="OrthoDB" id="9801717at2"/>
<dbReference type="STRING" id="1188252.A1QC_13535"/>
<keyword evidence="4" id="KW-0233">DNA recombination</keyword>
<dbReference type="Pfam" id="PF00589">
    <property type="entry name" value="Phage_integrase"/>
    <property type="match status" value="1"/>
</dbReference>